<accession>A0ACC2MZZ0</accession>
<organism evidence="1 2">
    <name type="scientific">Eretmocerus hayati</name>
    <dbReference type="NCBI Taxonomy" id="131215"/>
    <lineage>
        <taxon>Eukaryota</taxon>
        <taxon>Metazoa</taxon>
        <taxon>Ecdysozoa</taxon>
        <taxon>Arthropoda</taxon>
        <taxon>Hexapoda</taxon>
        <taxon>Insecta</taxon>
        <taxon>Pterygota</taxon>
        <taxon>Neoptera</taxon>
        <taxon>Endopterygota</taxon>
        <taxon>Hymenoptera</taxon>
        <taxon>Apocrita</taxon>
        <taxon>Proctotrupomorpha</taxon>
        <taxon>Chalcidoidea</taxon>
        <taxon>Aphelinidae</taxon>
        <taxon>Aphelininae</taxon>
        <taxon>Eretmocerus</taxon>
    </lineage>
</organism>
<evidence type="ECO:0000313" key="1">
    <source>
        <dbReference type="EMBL" id="KAJ8664251.1"/>
    </source>
</evidence>
<reference evidence="1" key="1">
    <citation type="submission" date="2023-04" db="EMBL/GenBank/DDBJ databases">
        <title>A chromosome-level genome assembly of the parasitoid wasp Eretmocerus hayati.</title>
        <authorList>
            <person name="Zhong Y."/>
            <person name="Liu S."/>
            <person name="Liu Y."/>
        </authorList>
    </citation>
    <scope>NUCLEOTIDE SEQUENCE</scope>
    <source>
        <strain evidence="1">ZJU_SS_LIU_2023</strain>
    </source>
</reference>
<protein>
    <submittedName>
        <fullName evidence="1">Uncharacterized protein</fullName>
    </submittedName>
</protein>
<dbReference type="EMBL" id="CM056744">
    <property type="protein sequence ID" value="KAJ8664251.1"/>
    <property type="molecule type" value="Genomic_DNA"/>
</dbReference>
<comment type="caution">
    <text evidence="1">The sequence shown here is derived from an EMBL/GenBank/DDBJ whole genome shotgun (WGS) entry which is preliminary data.</text>
</comment>
<name>A0ACC2MZZ0_9HYME</name>
<sequence>MFKFAVFVLQVFLLSALYTQETRSWRMAEYVGEMNTPWNQWGPVSHGNPKMENSVEIRSEEHCKKSPVKMEEFPFFVIVQINCYNDSQKTIWAGDYQHYCVLVASYAISCRYSEPLPGYFCDATAELVADGSIHKVELRRTNKSGYEYYKLSKPIDDSSKAKPMKVNDMKGDFTIPAVLMTVMPTVGERYGLVYTENITYTRSDSCTGWGDVSPSDCDPTSFWAHPKDKTHIKISGGFALNIINVKYTLPYLSKTTDKSIE</sequence>
<keyword evidence="2" id="KW-1185">Reference proteome</keyword>
<dbReference type="Proteomes" id="UP001239111">
    <property type="component" value="Chromosome 4"/>
</dbReference>
<proteinExistence type="predicted"/>
<evidence type="ECO:0000313" key="2">
    <source>
        <dbReference type="Proteomes" id="UP001239111"/>
    </source>
</evidence>
<gene>
    <name evidence="1" type="ORF">QAD02_005913</name>
</gene>